<keyword evidence="3" id="KW-1185">Reference proteome</keyword>
<accession>A0A7H8N858</accession>
<dbReference type="EMBL" id="CP054929">
    <property type="protein sequence ID" value="QKW50615.1"/>
    <property type="molecule type" value="Genomic_DNA"/>
</dbReference>
<feature type="domain" description="N-acetyltransferase" evidence="1">
    <location>
        <begin position="1"/>
        <end position="170"/>
    </location>
</feature>
<dbReference type="InterPro" id="IPR016181">
    <property type="entry name" value="Acyl_CoA_acyltransferase"/>
</dbReference>
<evidence type="ECO:0000313" key="2">
    <source>
        <dbReference type="EMBL" id="QKW50615.1"/>
    </source>
</evidence>
<keyword evidence="2" id="KW-0808">Transferase</keyword>
<dbReference type="RefSeq" id="WP_176162348.1">
    <property type="nucleotide sequence ID" value="NZ_CP054929.1"/>
</dbReference>
<evidence type="ECO:0000313" key="3">
    <source>
        <dbReference type="Proteomes" id="UP000509303"/>
    </source>
</evidence>
<reference evidence="2 3" key="1">
    <citation type="submission" date="2020-06" db="EMBL/GenBank/DDBJ databases">
        <title>Genome mining for natural products.</title>
        <authorList>
            <person name="Zhang B."/>
            <person name="Shi J."/>
            <person name="Ge H."/>
        </authorList>
    </citation>
    <scope>NUCLEOTIDE SEQUENCE [LARGE SCALE GENOMIC DNA]</scope>
    <source>
        <strain evidence="2 3">NA00687</strain>
    </source>
</reference>
<dbReference type="Pfam" id="PF13673">
    <property type="entry name" value="Acetyltransf_10"/>
    <property type="match status" value="1"/>
</dbReference>
<dbReference type="GO" id="GO:0016747">
    <property type="term" value="F:acyltransferase activity, transferring groups other than amino-acyl groups"/>
    <property type="evidence" value="ECO:0007669"/>
    <property type="project" value="InterPro"/>
</dbReference>
<proteinExistence type="predicted"/>
<evidence type="ECO:0000259" key="1">
    <source>
        <dbReference type="PROSITE" id="PS51186"/>
    </source>
</evidence>
<name>A0A7H8N858_9ACTN</name>
<dbReference type="InterPro" id="IPR000182">
    <property type="entry name" value="GNAT_dom"/>
</dbReference>
<dbReference type="AlphaFoldDB" id="A0A7H8N858"/>
<gene>
    <name evidence="2" type="ORF">HUT08_14935</name>
</gene>
<dbReference type="SUPFAM" id="SSF55729">
    <property type="entry name" value="Acyl-CoA N-acyltransferases (Nat)"/>
    <property type="match status" value="1"/>
</dbReference>
<sequence>MRLRTYGHTDATSIRETILDLHSAVHSGTTDPFLSRERFSWFYERWSGKPSWSCVVGFDNGVATGFAYGASFAPGGWWKGSERPSCVPEGVPVFGLSELLVLKEWRKTGTSQRLHDAAVRSRGDEVATLLVDVAHPKVVELYERWGYEKVGEQKPFEDSPVLGIMVKRLNP</sequence>
<dbReference type="PROSITE" id="PS51186">
    <property type="entry name" value="GNAT"/>
    <property type="match status" value="1"/>
</dbReference>
<dbReference type="Gene3D" id="3.40.630.30">
    <property type="match status" value="1"/>
</dbReference>
<dbReference type="Proteomes" id="UP000509303">
    <property type="component" value="Chromosome"/>
</dbReference>
<protein>
    <submittedName>
        <fullName evidence="2">GNAT family N-acetyltransferase</fullName>
    </submittedName>
</protein>
<organism evidence="2 3">
    <name type="scientific">Streptomyces buecherae</name>
    <dbReference type="NCBI Taxonomy" id="2763006"/>
    <lineage>
        <taxon>Bacteria</taxon>
        <taxon>Bacillati</taxon>
        <taxon>Actinomycetota</taxon>
        <taxon>Actinomycetes</taxon>
        <taxon>Kitasatosporales</taxon>
        <taxon>Streptomycetaceae</taxon>
        <taxon>Streptomyces</taxon>
    </lineage>
</organism>